<dbReference type="EMBL" id="LR902561">
    <property type="protein sequence ID" value="CAD7250732.1"/>
    <property type="molecule type" value="Genomic_DNA"/>
</dbReference>
<evidence type="ECO:0000256" key="5">
    <source>
        <dbReference type="SAM" id="Coils"/>
    </source>
</evidence>
<feature type="region of interest" description="Disordered" evidence="6">
    <location>
        <begin position="438"/>
        <end position="460"/>
    </location>
</feature>
<evidence type="ECO:0000313" key="9">
    <source>
        <dbReference type="EMBL" id="CAD7250732.1"/>
    </source>
</evidence>
<dbReference type="InterPro" id="IPR039008">
    <property type="entry name" value="IF_rod_dom"/>
</dbReference>
<evidence type="ECO:0000256" key="2">
    <source>
        <dbReference type="ARBA" id="ARBA00022754"/>
    </source>
</evidence>
<dbReference type="PANTHER" id="PTHR45721:SF11">
    <property type="entry name" value="LAMIN DM0-RELATED"/>
    <property type="match status" value="1"/>
</dbReference>
<dbReference type="Gene3D" id="1.20.5.170">
    <property type="match status" value="1"/>
</dbReference>
<feature type="compositionally biased region" description="Polar residues" evidence="6">
    <location>
        <begin position="439"/>
        <end position="450"/>
    </location>
</feature>
<keyword evidence="2" id="KW-0403">Intermediate filament</keyword>
<dbReference type="Pfam" id="PF00932">
    <property type="entry name" value="LTD"/>
    <property type="match status" value="1"/>
</dbReference>
<reference evidence="9" key="1">
    <citation type="submission" date="2020-11" db="EMBL/GenBank/DDBJ databases">
        <authorList>
            <person name="Tran Van P."/>
        </authorList>
    </citation>
    <scope>NUCLEOTIDE SEQUENCE</scope>
</reference>
<organism evidence="9">
    <name type="scientific">Darwinula stevensoni</name>
    <dbReference type="NCBI Taxonomy" id="69355"/>
    <lineage>
        <taxon>Eukaryota</taxon>
        <taxon>Metazoa</taxon>
        <taxon>Ecdysozoa</taxon>
        <taxon>Arthropoda</taxon>
        <taxon>Crustacea</taxon>
        <taxon>Oligostraca</taxon>
        <taxon>Ostracoda</taxon>
        <taxon>Podocopa</taxon>
        <taxon>Podocopida</taxon>
        <taxon>Darwinulocopina</taxon>
        <taxon>Darwinuloidea</taxon>
        <taxon>Darwinulidae</taxon>
        <taxon>Darwinula</taxon>
    </lineage>
</organism>
<dbReference type="GO" id="GO:0005882">
    <property type="term" value="C:intermediate filament"/>
    <property type="evidence" value="ECO:0007669"/>
    <property type="project" value="UniProtKB-KW"/>
</dbReference>
<dbReference type="GO" id="GO:0006998">
    <property type="term" value="P:nuclear envelope organization"/>
    <property type="evidence" value="ECO:0007669"/>
    <property type="project" value="TreeGrafter"/>
</dbReference>
<dbReference type="GO" id="GO:0005652">
    <property type="term" value="C:nuclear lamina"/>
    <property type="evidence" value="ECO:0007669"/>
    <property type="project" value="TreeGrafter"/>
</dbReference>
<feature type="domain" description="IF rod" evidence="8">
    <location>
        <begin position="69"/>
        <end position="425"/>
    </location>
</feature>
<dbReference type="PROSITE" id="PS51842">
    <property type="entry name" value="IF_ROD_2"/>
    <property type="match status" value="1"/>
</dbReference>
<proteinExistence type="predicted"/>
<evidence type="ECO:0000256" key="4">
    <source>
        <dbReference type="ARBA" id="ARBA00023242"/>
    </source>
</evidence>
<dbReference type="OrthoDB" id="102442at2759"/>
<dbReference type="Gene3D" id="1.20.5.1160">
    <property type="entry name" value="Vasodilator-stimulated phosphoprotein"/>
    <property type="match status" value="1"/>
</dbReference>
<evidence type="ECO:0000259" key="7">
    <source>
        <dbReference type="PROSITE" id="PS51841"/>
    </source>
</evidence>
<comment type="subcellular location">
    <subcellularLocation>
        <location evidence="1">Nucleus</location>
    </subcellularLocation>
</comment>
<keyword evidence="3 5" id="KW-0175">Coiled coil</keyword>
<dbReference type="InterPro" id="IPR001322">
    <property type="entry name" value="Lamin_tail_dom"/>
</dbReference>
<feature type="coiled-coil region" evidence="5">
    <location>
        <begin position="337"/>
        <end position="378"/>
    </location>
</feature>
<dbReference type="AlphaFoldDB" id="A0A7R9AAX1"/>
<gene>
    <name evidence="9" type="ORF">DSTB1V02_LOCUS10501</name>
</gene>
<dbReference type="GO" id="GO:0005200">
    <property type="term" value="F:structural constituent of cytoskeleton"/>
    <property type="evidence" value="ECO:0007669"/>
    <property type="project" value="TreeGrafter"/>
</dbReference>
<dbReference type="GO" id="GO:0007097">
    <property type="term" value="P:nuclear migration"/>
    <property type="evidence" value="ECO:0007669"/>
    <property type="project" value="TreeGrafter"/>
</dbReference>
<dbReference type="Proteomes" id="UP000677054">
    <property type="component" value="Unassembled WGS sequence"/>
</dbReference>
<evidence type="ECO:0000256" key="3">
    <source>
        <dbReference type="ARBA" id="ARBA00023054"/>
    </source>
</evidence>
<keyword evidence="4" id="KW-0539">Nucleus</keyword>
<feature type="region of interest" description="Disordered" evidence="6">
    <location>
        <begin position="1"/>
        <end position="64"/>
    </location>
</feature>
<name>A0A7R9AAX1_9CRUS</name>
<dbReference type="SUPFAM" id="SSF64593">
    <property type="entry name" value="Intermediate filament protein, coiled coil region"/>
    <property type="match status" value="2"/>
</dbReference>
<dbReference type="PANTHER" id="PTHR45721">
    <property type="entry name" value="LAMIN DM0-RELATED"/>
    <property type="match status" value="1"/>
</dbReference>
<feature type="domain" description="LTD" evidence="7">
    <location>
        <begin position="470"/>
        <end position="595"/>
    </location>
</feature>
<dbReference type="GO" id="GO:0031507">
    <property type="term" value="P:heterochromatin formation"/>
    <property type="evidence" value="ECO:0007669"/>
    <property type="project" value="TreeGrafter"/>
</dbReference>
<evidence type="ECO:0000313" key="10">
    <source>
        <dbReference type="Proteomes" id="UP000677054"/>
    </source>
</evidence>
<dbReference type="SUPFAM" id="SSF74853">
    <property type="entry name" value="Lamin A/C globular tail domain"/>
    <property type="match status" value="1"/>
</dbReference>
<evidence type="ECO:0008006" key="11">
    <source>
        <dbReference type="Google" id="ProtNLM"/>
    </source>
</evidence>
<keyword evidence="10" id="KW-1185">Reference proteome</keyword>
<feature type="compositionally biased region" description="Low complexity" evidence="6">
    <location>
        <begin position="11"/>
        <end position="31"/>
    </location>
</feature>
<feature type="compositionally biased region" description="Basic and acidic residues" evidence="6">
    <location>
        <begin position="582"/>
        <end position="592"/>
    </location>
</feature>
<sequence>MSASKSKSKTTKVTETRSSTSMSSAASSSATHELGSPRKSRVTTSSRSSGAFVRSGSPLSPTRLSRIEEKEQLVSLNDRLAAYIDWNRNLKNENQTLRVQVETSEERFSREVTRLRDLYDSELSDARRVLDDISKDKAELQIQNDTLRTENNELREELDHKTRDLAAKERALNTAEARAADSSNRANQAIAERKKAVDDLKAAEAELDKLRKQNVEAKKQLETETLRRVDLENRLQTLREELDFAKQVHTQEVSELRTSKQVEISEVDSRLQREYEDKLQDILTELRQEQQYQLEESRADIEGLYKRKLDDLQNHYARASEASATKDEELRSSRIHIDNLTSRVSGLEDTINTLNKRIRDLEKALRDEQDTYAKALADKDNELTAMHNQMSATLHDYHDILDTKISLEAELRNYRAMLEAEETRYCLIVLWLDLKSPEGNKQSSRRSSVTPAQARPAKRARRVLQKASQFDYTIKSSAKSDVHITEVNVDGNYIELSNKGQGDIGIGGWVLTHSTQEGDGDHETSYKFHHSLVLKAGASVKVWSANAGATHSPPETLVMKGERWFIGDTMRTSLINTQQDEVAEREAQKERQYSTYETESVGEHLHHQTGDPRRPEGCLIM</sequence>
<feature type="compositionally biased region" description="Basic and acidic residues" evidence="6">
    <location>
        <begin position="601"/>
        <end position="621"/>
    </location>
</feature>
<dbReference type="PROSITE" id="PS51841">
    <property type="entry name" value="LTD"/>
    <property type="match status" value="1"/>
</dbReference>
<dbReference type="Gene3D" id="1.20.5.500">
    <property type="entry name" value="Single helix bin"/>
    <property type="match status" value="1"/>
</dbReference>
<dbReference type="Pfam" id="PF00038">
    <property type="entry name" value="Filament"/>
    <property type="match status" value="1"/>
</dbReference>
<dbReference type="Gene3D" id="2.60.40.1260">
    <property type="entry name" value="Lamin Tail domain"/>
    <property type="match status" value="1"/>
</dbReference>
<feature type="coiled-coil region" evidence="5">
    <location>
        <begin position="87"/>
        <end position="248"/>
    </location>
</feature>
<evidence type="ECO:0000256" key="6">
    <source>
        <dbReference type="SAM" id="MobiDB-lite"/>
    </source>
</evidence>
<protein>
    <recommendedName>
        <fullName evidence="11">Lamin</fullName>
    </recommendedName>
</protein>
<dbReference type="EMBL" id="CAJPEV010003044">
    <property type="protein sequence ID" value="CAG0898744.1"/>
    <property type="molecule type" value="Genomic_DNA"/>
</dbReference>
<dbReference type="GO" id="GO:0090435">
    <property type="term" value="P:protein localization to nuclear envelope"/>
    <property type="evidence" value="ECO:0007669"/>
    <property type="project" value="TreeGrafter"/>
</dbReference>
<feature type="region of interest" description="Disordered" evidence="6">
    <location>
        <begin position="578"/>
        <end position="621"/>
    </location>
</feature>
<dbReference type="InterPro" id="IPR036415">
    <property type="entry name" value="Lamin_tail_dom_sf"/>
</dbReference>
<accession>A0A7R9AAX1</accession>
<feature type="compositionally biased region" description="Basic residues" evidence="6">
    <location>
        <begin position="1"/>
        <end position="10"/>
    </location>
</feature>
<evidence type="ECO:0000256" key="1">
    <source>
        <dbReference type="ARBA" id="ARBA00004123"/>
    </source>
</evidence>
<dbReference type="SMART" id="SM01391">
    <property type="entry name" value="Filament"/>
    <property type="match status" value="1"/>
</dbReference>
<dbReference type="GO" id="GO:0051664">
    <property type="term" value="P:nuclear pore localization"/>
    <property type="evidence" value="ECO:0007669"/>
    <property type="project" value="TreeGrafter"/>
</dbReference>
<evidence type="ECO:0000259" key="8">
    <source>
        <dbReference type="PROSITE" id="PS51842"/>
    </source>
</evidence>